<protein>
    <submittedName>
        <fullName evidence="3">ATP-binding protein</fullName>
    </submittedName>
</protein>
<organism evidence="3">
    <name type="scientific">Streptomyces sp. R44</name>
    <dbReference type="NCBI Taxonomy" id="3238633"/>
    <lineage>
        <taxon>Bacteria</taxon>
        <taxon>Bacillati</taxon>
        <taxon>Actinomycetota</taxon>
        <taxon>Actinomycetes</taxon>
        <taxon>Kitasatosporales</taxon>
        <taxon>Streptomycetaceae</taxon>
        <taxon>Streptomyces</taxon>
    </lineage>
</organism>
<evidence type="ECO:0000313" key="3">
    <source>
        <dbReference type="EMBL" id="XDQ70173.1"/>
    </source>
</evidence>
<keyword evidence="3" id="KW-0547">Nucleotide-binding</keyword>
<reference evidence="3" key="1">
    <citation type="submission" date="2024-07" db="EMBL/GenBank/DDBJ databases">
        <authorList>
            <person name="Yu S.T."/>
        </authorList>
    </citation>
    <scope>NUCLEOTIDE SEQUENCE</scope>
    <source>
        <strain evidence="3">R44</strain>
    </source>
</reference>
<sequence length="145" mass="15670">MADHQEASVTLPSEPASVPTARRFVAEVIDGWGLDGADDLADAIRLMVSELATNAVLHTFGQSPTFTVDVRLEREERLHIGVTDSHPRWPRRLPAAVQQDNGRGMVIIRSLAAEAGGRLSVTPTEEGGKTVWITLPWTSAAASYV</sequence>
<dbReference type="RefSeq" id="WP_369142916.1">
    <property type="nucleotide sequence ID" value="NZ_CP163444.1"/>
</dbReference>
<dbReference type="InterPro" id="IPR003594">
    <property type="entry name" value="HATPase_dom"/>
</dbReference>
<name>A0AB39SUN6_9ACTN</name>
<dbReference type="CDD" id="cd16936">
    <property type="entry name" value="HATPase_RsbW-like"/>
    <property type="match status" value="1"/>
</dbReference>
<gene>
    <name evidence="3" type="ORF">AB5J54_06365</name>
</gene>
<keyword evidence="1" id="KW-0418">Kinase</keyword>
<dbReference type="PANTHER" id="PTHR35526:SF3">
    <property type="entry name" value="ANTI-SIGMA-F FACTOR RSBW"/>
    <property type="match status" value="1"/>
</dbReference>
<dbReference type="InterPro" id="IPR050267">
    <property type="entry name" value="Anti-sigma-factor_SerPK"/>
</dbReference>
<accession>A0AB39SUN6</accession>
<keyword evidence="1" id="KW-0808">Transferase</keyword>
<dbReference type="Pfam" id="PF13581">
    <property type="entry name" value="HATPase_c_2"/>
    <property type="match status" value="1"/>
</dbReference>
<proteinExistence type="predicted"/>
<dbReference type="EMBL" id="CP163444">
    <property type="protein sequence ID" value="XDQ70173.1"/>
    <property type="molecule type" value="Genomic_DNA"/>
</dbReference>
<dbReference type="AlphaFoldDB" id="A0AB39SUN6"/>
<evidence type="ECO:0000259" key="2">
    <source>
        <dbReference type="Pfam" id="PF13581"/>
    </source>
</evidence>
<dbReference type="SUPFAM" id="SSF55874">
    <property type="entry name" value="ATPase domain of HSP90 chaperone/DNA topoisomerase II/histidine kinase"/>
    <property type="match status" value="1"/>
</dbReference>
<dbReference type="PANTHER" id="PTHR35526">
    <property type="entry name" value="ANTI-SIGMA-F FACTOR RSBW-RELATED"/>
    <property type="match status" value="1"/>
</dbReference>
<dbReference type="InterPro" id="IPR036890">
    <property type="entry name" value="HATPase_C_sf"/>
</dbReference>
<feature type="domain" description="Histidine kinase/HSP90-like ATPase" evidence="2">
    <location>
        <begin position="11"/>
        <end position="134"/>
    </location>
</feature>
<evidence type="ECO:0000256" key="1">
    <source>
        <dbReference type="ARBA" id="ARBA00022527"/>
    </source>
</evidence>
<dbReference type="GO" id="GO:0004674">
    <property type="term" value="F:protein serine/threonine kinase activity"/>
    <property type="evidence" value="ECO:0007669"/>
    <property type="project" value="UniProtKB-KW"/>
</dbReference>
<keyword evidence="3" id="KW-0067">ATP-binding</keyword>
<dbReference type="GO" id="GO:0005524">
    <property type="term" value="F:ATP binding"/>
    <property type="evidence" value="ECO:0007669"/>
    <property type="project" value="UniProtKB-KW"/>
</dbReference>
<dbReference type="Gene3D" id="3.30.565.10">
    <property type="entry name" value="Histidine kinase-like ATPase, C-terminal domain"/>
    <property type="match status" value="1"/>
</dbReference>
<keyword evidence="1" id="KW-0723">Serine/threonine-protein kinase</keyword>